<evidence type="ECO:0000256" key="5">
    <source>
        <dbReference type="HAMAP-Rule" id="MF_01114"/>
    </source>
</evidence>
<feature type="compositionally biased region" description="Low complexity" evidence="6">
    <location>
        <begin position="30"/>
        <end position="39"/>
    </location>
</feature>
<comment type="subcellular location">
    <subcellularLocation>
        <location evidence="1 5">Cytoplasm</location>
    </subcellularLocation>
</comment>
<comment type="caution">
    <text evidence="9">The sequence shown here is derived from an EMBL/GenBank/DDBJ whole genome shotgun (WGS) entry which is preliminary data.</text>
</comment>
<comment type="similarity">
    <text evidence="2 5">Belongs to the RecX family.</text>
</comment>
<protein>
    <recommendedName>
        <fullName evidence="3 5">Regulatory protein RecX</fullName>
    </recommendedName>
</protein>
<dbReference type="Proteomes" id="UP001158049">
    <property type="component" value="Unassembled WGS sequence"/>
</dbReference>
<dbReference type="PANTHER" id="PTHR33602">
    <property type="entry name" value="REGULATORY PROTEIN RECX FAMILY PROTEIN"/>
    <property type="match status" value="1"/>
</dbReference>
<dbReference type="InterPro" id="IPR003783">
    <property type="entry name" value="Regulatory_RecX"/>
</dbReference>
<gene>
    <name evidence="5" type="primary">recX</name>
    <name evidence="9" type="ORF">SAMN06295970_12341</name>
</gene>
<feature type="region of interest" description="Disordered" evidence="6">
    <location>
        <begin position="1"/>
        <end position="99"/>
    </location>
</feature>
<dbReference type="EMBL" id="FXUL01000023">
    <property type="protein sequence ID" value="SMP75701.1"/>
    <property type="molecule type" value="Genomic_DNA"/>
</dbReference>
<dbReference type="PANTHER" id="PTHR33602:SF1">
    <property type="entry name" value="REGULATORY PROTEIN RECX FAMILY PROTEIN"/>
    <property type="match status" value="1"/>
</dbReference>
<reference evidence="9 10" key="1">
    <citation type="submission" date="2017-05" db="EMBL/GenBank/DDBJ databases">
        <authorList>
            <person name="Varghese N."/>
            <person name="Submissions S."/>
        </authorList>
    </citation>
    <scope>NUCLEOTIDE SEQUENCE [LARGE SCALE GENOMIC DNA]</scope>
    <source>
        <strain evidence="9 10">DSM 26001</strain>
    </source>
</reference>
<dbReference type="InterPro" id="IPR036388">
    <property type="entry name" value="WH-like_DNA-bd_sf"/>
</dbReference>
<dbReference type="Pfam" id="PF02631">
    <property type="entry name" value="RecX_HTH2"/>
    <property type="match status" value="1"/>
</dbReference>
<dbReference type="HAMAP" id="MF_01114">
    <property type="entry name" value="RecX"/>
    <property type="match status" value="1"/>
</dbReference>
<evidence type="ECO:0000256" key="3">
    <source>
        <dbReference type="ARBA" id="ARBA00018111"/>
    </source>
</evidence>
<keyword evidence="10" id="KW-1185">Reference proteome</keyword>
<evidence type="ECO:0000256" key="2">
    <source>
        <dbReference type="ARBA" id="ARBA00009695"/>
    </source>
</evidence>
<evidence type="ECO:0000259" key="7">
    <source>
        <dbReference type="Pfam" id="PF02631"/>
    </source>
</evidence>
<dbReference type="Pfam" id="PF21982">
    <property type="entry name" value="RecX_HTH1"/>
    <property type="match status" value="1"/>
</dbReference>
<dbReference type="InterPro" id="IPR053924">
    <property type="entry name" value="RecX_HTH_2nd"/>
</dbReference>
<evidence type="ECO:0000313" key="9">
    <source>
        <dbReference type="EMBL" id="SMP75701.1"/>
    </source>
</evidence>
<comment type="function">
    <text evidence="5">Modulates RecA activity.</text>
</comment>
<keyword evidence="4 5" id="KW-0963">Cytoplasm</keyword>
<dbReference type="Gene3D" id="1.10.10.10">
    <property type="entry name" value="Winged helix-like DNA-binding domain superfamily/Winged helix DNA-binding domain"/>
    <property type="match status" value="3"/>
</dbReference>
<dbReference type="InterPro" id="IPR053926">
    <property type="entry name" value="RecX_HTH_1st"/>
</dbReference>
<evidence type="ECO:0000256" key="1">
    <source>
        <dbReference type="ARBA" id="ARBA00004496"/>
    </source>
</evidence>
<evidence type="ECO:0000256" key="4">
    <source>
        <dbReference type="ARBA" id="ARBA00022490"/>
    </source>
</evidence>
<feature type="domain" description="RecX second three-helical" evidence="7">
    <location>
        <begin position="144"/>
        <end position="179"/>
    </location>
</feature>
<evidence type="ECO:0000256" key="6">
    <source>
        <dbReference type="SAM" id="MobiDB-lite"/>
    </source>
</evidence>
<evidence type="ECO:0000259" key="8">
    <source>
        <dbReference type="Pfam" id="PF21982"/>
    </source>
</evidence>
<organism evidence="9 10">
    <name type="scientific">Noviherbaspirillum suwonense</name>
    <dbReference type="NCBI Taxonomy" id="1224511"/>
    <lineage>
        <taxon>Bacteria</taxon>
        <taxon>Pseudomonadati</taxon>
        <taxon>Pseudomonadota</taxon>
        <taxon>Betaproteobacteria</taxon>
        <taxon>Burkholderiales</taxon>
        <taxon>Oxalobacteraceae</taxon>
        <taxon>Noviherbaspirillum</taxon>
    </lineage>
</organism>
<sequence length="254" mass="28082">MYLINNKTGLPEPLPEDEEPPAKVAKPARSGSSFSGNSLSRKKAAPIPGEYSRTSDRKPRKSAPPAVPGEITRTSDRKRTPTARPEPGAKREKPAQSAKSYAVWLLARQDYSAASLRRKLSSRGYDDSEVDGAMGFVIDNRYQDDQRFAEQRSRGSENRAGNLRIEMTLRQKGIDAGLAKSQVQQLAPEEERVLHAVGKFRDQVRKGGMTQELKTKIYRFLAYRGFSSRAIRAGIESLGVDGAWAEDAGDESLD</sequence>
<accession>A0ABY1QQA4</accession>
<evidence type="ECO:0000313" key="10">
    <source>
        <dbReference type="Proteomes" id="UP001158049"/>
    </source>
</evidence>
<feature type="domain" description="RecX first three-helical" evidence="8">
    <location>
        <begin position="98"/>
        <end position="134"/>
    </location>
</feature>
<name>A0ABY1QQA4_9BURK</name>
<dbReference type="RefSeq" id="WP_283444661.1">
    <property type="nucleotide sequence ID" value="NZ_FXUL01000023.1"/>
</dbReference>
<proteinExistence type="inferred from homology"/>